<evidence type="ECO:0000256" key="2">
    <source>
        <dbReference type="ARBA" id="ARBA00022692"/>
    </source>
</evidence>
<dbReference type="Pfam" id="PF04932">
    <property type="entry name" value="Wzy_C"/>
    <property type="match status" value="1"/>
</dbReference>
<dbReference type="PANTHER" id="PTHR37422">
    <property type="entry name" value="TEICHURONIC ACID BIOSYNTHESIS PROTEIN TUAE"/>
    <property type="match status" value="1"/>
</dbReference>
<dbReference type="RefSeq" id="WP_202065157.1">
    <property type="nucleotide sequence ID" value="NZ_JAEQMY010000102.1"/>
</dbReference>
<feature type="transmembrane region" description="Helical" evidence="5">
    <location>
        <begin position="28"/>
        <end position="49"/>
    </location>
</feature>
<dbReference type="Proteomes" id="UP000605848">
    <property type="component" value="Unassembled WGS sequence"/>
</dbReference>
<comment type="subcellular location">
    <subcellularLocation>
        <location evidence="1">Membrane</location>
        <topology evidence="1">Multi-pass membrane protein</topology>
    </subcellularLocation>
</comment>
<dbReference type="InterPro" id="IPR007016">
    <property type="entry name" value="O-antigen_ligase-rel_domated"/>
</dbReference>
<dbReference type="GO" id="GO:0016874">
    <property type="term" value="F:ligase activity"/>
    <property type="evidence" value="ECO:0007669"/>
    <property type="project" value="UniProtKB-KW"/>
</dbReference>
<feature type="transmembrane region" description="Helical" evidence="5">
    <location>
        <begin position="123"/>
        <end position="141"/>
    </location>
</feature>
<evidence type="ECO:0000256" key="4">
    <source>
        <dbReference type="ARBA" id="ARBA00023136"/>
    </source>
</evidence>
<evidence type="ECO:0000313" key="8">
    <source>
        <dbReference type="Proteomes" id="UP000605848"/>
    </source>
</evidence>
<keyword evidence="8" id="KW-1185">Reference proteome</keyword>
<evidence type="ECO:0000313" key="7">
    <source>
        <dbReference type="EMBL" id="MBL0407686.1"/>
    </source>
</evidence>
<accession>A0A937D226</accession>
<keyword evidence="4 5" id="KW-0472">Membrane</keyword>
<evidence type="ECO:0000256" key="3">
    <source>
        <dbReference type="ARBA" id="ARBA00022989"/>
    </source>
</evidence>
<feature type="transmembrane region" description="Helical" evidence="5">
    <location>
        <begin position="70"/>
        <end position="87"/>
    </location>
</feature>
<protein>
    <submittedName>
        <fullName evidence="7">O-antigen ligase family protein</fullName>
    </submittedName>
</protein>
<feature type="transmembrane region" description="Helical" evidence="5">
    <location>
        <begin position="353"/>
        <end position="371"/>
    </location>
</feature>
<gene>
    <name evidence="7" type="ORF">JKG68_27635</name>
</gene>
<proteinExistence type="predicted"/>
<dbReference type="AlphaFoldDB" id="A0A937D226"/>
<feature type="transmembrane region" description="Helical" evidence="5">
    <location>
        <begin position="93"/>
        <end position="114"/>
    </location>
</feature>
<feature type="transmembrane region" description="Helical" evidence="5">
    <location>
        <begin position="147"/>
        <end position="166"/>
    </location>
</feature>
<evidence type="ECO:0000256" key="5">
    <source>
        <dbReference type="SAM" id="Phobius"/>
    </source>
</evidence>
<reference evidence="7" key="1">
    <citation type="submission" date="2021-01" db="EMBL/GenBank/DDBJ databases">
        <title>Microvirga sp.</title>
        <authorList>
            <person name="Kim M.K."/>
        </authorList>
    </citation>
    <scope>NUCLEOTIDE SEQUENCE</scope>
    <source>
        <strain evidence="7">5420S-16</strain>
    </source>
</reference>
<keyword evidence="3 5" id="KW-1133">Transmembrane helix</keyword>
<dbReference type="GO" id="GO:0016020">
    <property type="term" value="C:membrane"/>
    <property type="evidence" value="ECO:0007669"/>
    <property type="project" value="UniProtKB-SubCell"/>
</dbReference>
<feature type="transmembrane region" description="Helical" evidence="5">
    <location>
        <begin position="195"/>
        <end position="211"/>
    </location>
</feature>
<evidence type="ECO:0000256" key="1">
    <source>
        <dbReference type="ARBA" id="ARBA00004141"/>
    </source>
</evidence>
<dbReference type="EMBL" id="JAEQMY010000102">
    <property type="protein sequence ID" value="MBL0407686.1"/>
    <property type="molecule type" value="Genomic_DNA"/>
</dbReference>
<sequence>MIGQYAESLRVADPIQASAKPHLGLAVFALYTLLGFVILGPFTTVGAASMEGVTLGSVSESGSGSLMRQLGYIGVFFITLTAARVLQHPGRLLALPLSLTLALGWCWLSLLWAVNSGVSMRRVLLTTILIWSIFMLVQQIGFKKTIYAVQIALLLTLAANYAAVFASPSLGIHQTAQIGDPDLVGSWRGIMVQKNHAGALCAITILLYYFAPDKMNSAVRWGVLALAAYFLYRSGSKTSLRLTVPSLALGWLYTFYSPRYWYVAVAGLTGITVALTSSIVAYWDNLVATFSRPDALTGRGQIWPVLIAYWSDNWLLGSGYGSFWNIGPESPIYQYGTGWVVRLGQGHNGYLDMLVQIGLPGLVLAVCALFISPLLRLLTSYTIIRRDGALLIALLLFAAGHNMTESTLLDRDTIVQVFLALTAALIGVAQPPSRGS</sequence>
<name>A0A937D226_9HYPH</name>
<comment type="caution">
    <text evidence="7">The sequence shown here is derived from an EMBL/GenBank/DDBJ whole genome shotgun (WGS) entry which is preliminary data.</text>
</comment>
<dbReference type="InterPro" id="IPR051533">
    <property type="entry name" value="WaaL-like"/>
</dbReference>
<feature type="domain" description="O-antigen ligase-related" evidence="6">
    <location>
        <begin position="223"/>
        <end position="365"/>
    </location>
</feature>
<keyword evidence="7" id="KW-0436">Ligase</keyword>
<feature type="transmembrane region" description="Helical" evidence="5">
    <location>
        <begin position="260"/>
        <end position="283"/>
    </location>
</feature>
<organism evidence="7 8">
    <name type="scientific">Microvirga aerilata</name>
    <dbReference type="NCBI Taxonomy" id="670292"/>
    <lineage>
        <taxon>Bacteria</taxon>
        <taxon>Pseudomonadati</taxon>
        <taxon>Pseudomonadota</taxon>
        <taxon>Alphaproteobacteria</taxon>
        <taxon>Hyphomicrobiales</taxon>
        <taxon>Methylobacteriaceae</taxon>
        <taxon>Microvirga</taxon>
    </lineage>
</organism>
<keyword evidence="2 5" id="KW-0812">Transmembrane</keyword>
<dbReference type="PANTHER" id="PTHR37422:SF13">
    <property type="entry name" value="LIPOPOLYSACCHARIDE BIOSYNTHESIS PROTEIN PA4999-RELATED"/>
    <property type="match status" value="1"/>
</dbReference>
<evidence type="ECO:0000259" key="6">
    <source>
        <dbReference type="Pfam" id="PF04932"/>
    </source>
</evidence>